<evidence type="ECO:0000313" key="1">
    <source>
        <dbReference type="EMBL" id="SVE43400.1"/>
    </source>
</evidence>
<proteinExistence type="predicted"/>
<accession>A0A383DGG4</accession>
<organism evidence="1">
    <name type="scientific">marine metagenome</name>
    <dbReference type="NCBI Taxonomy" id="408172"/>
    <lineage>
        <taxon>unclassified sequences</taxon>
        <taxon>metagenomes</taxon>
        <taxon>ecological metagenomes</taxon>
    </lineage>
</organism>
<protein>
    <submittedName>
        <fullName evidence="1">Uncharacterized protein</fullName>
    </submittedName>
</protein>
<sequence>MSEQAVNGAGAMGHRHAERNNLAIRFLKLEAGKVLDSWPSRMVIGRVR</sequence>
<name>A0A383DGG4_9ZZZZ</name>
<dbReference type="EMBL" id="UINC01216999">
    <property type="protein sequence ID" value="SVE43400.1"/>
    <property type="molecule type" value="Genomic_DNA"/>
</dbReference>
<gene>
    <name evidence="1" type="ORF">METZ01_LOCUS496254</name>
</gene>
<dbReference type="AlphaFoldDB" id="A0A383DGG4"/>
<reference evidence="1" key="1">
    <citation type="submission" date="2018-05" db="EMBL/GenBank/DDBJ databases">
        <authorList>
            <person name="Lanie J.A."/>
            <person name="Ng W.-L."/>
            <person name="Kazmierczak K.M."/>
            <person name="Andrzejewski T.M."/>
            <person name="Davidsen T.M."/>
            <person name="Wayne K.J."/>
            <person name="Tettelin H."/>
            <person name="Glass J.I."/>
            <person name="Rusch D."/>
            <person name="Podicherti R."/>
            <person name="Tsui H.-C.T."/>
            <person name="Winkler M.E."/>
        </authorList>
    </citation>
    <scope>NUCLEOTIDE SEQUENCE</scope>
</reference>